<dbReference type="EMBL" id="FWXH01000003">
    <property type="protein sequence ID" value="SMC22105.1"/>
    <property type="molecule type" value="Genomic_DNA"/>
</dbReference>
<dbReference type="Pfam" id="PF03551">
    <property type="entry name" value="PadR"/>
    <property type="match status" value="1"/>
</dbReference>
<sequence>MVRALILYFLSIKPTHGYDIQRFIEINGMDQWARIQSGSIYYALNKLEKQGFIYTLREERNGARIRKIYAINDNGKEELRRTLKEELLKPIDGVESDKFMIYLMFNRLTKDEIISGVREHIKSLEEKKKWWEKGRELKVLDTTLKSEVLHFDVVINTLDYHVKWHEMLIKEVDDLFKFSDGVENLIGKIDFGNLDEVKYKLEGCKNFTEIQQITDDIVKDPNNLEEKLAKLINLLREN</sequence>
<proteinExistence type="predicted"/>
<dbReference type="InterPro" id="IPR036388">
    <property type="entry name" value="WH-like_DNA-bd_sf"/>
</dbReference>
<evidence type="ECO:0000313" key="2">
    <source>
        <dbReference type="EMBL" id="SMC22105.1"/>
    </source>
</evidence>
<protein>
    <submittedName>
        <fullName evidence="2">Transcriptional regulator, PadR family</fullName>
    </submittedName>
</protein>
<dbReference type="SUPFAM" id="SSF46785">
    <property type="entry name" value="Winged helix' DNA-binding domain"/>
    <property type="match status" value="1"/>
</dbReference>
<dbReference type="OrthoDB" id="9808762at2"/>
<accession>A0A1W1XDI8</accession>
<dbReference type="PANTHER" id="PTHR43252:SF6">
    <property type="entry name" value="NEGATIVE TRANSCRIPTION REGULATOR PADR"/>
    <property type="match status" value="1"/>
</dbReference>
<dbReference type="Proteomes" id="UP000192468">
    <property type="component" value="Unassembled WGS sequence"/>
</dbReference>
<dbReference type="AlphaFoldDB" id="A0A1W1XDI8"/>
<evidence type="ECO:0000259" key="1">
    <source>
        <dbReference type="Pfam" id="PF03551"/>
    </source>
</evidence>
<dbReference type="PANTHER" id="PTHR43252">
    <property type="entry name" value="TRANSCRIPTIONAL REGULATOR YQJI"/>
    <property type="match status" value="1"/>
</dbReference>
<evidence type="ECO:0000313" key="3">
    <source>
        <dbReference type="Proteomes" id="UP000192468"/>
    </source>
</evidence>
<dbReference type="InterPro" id="IPR005149">
    <property type="entry name" value="Tscrpt_reg_PadR_N"/>
</dbReference>
<keyword evidence="3" id="KW-1185">Reference proteome</keyword>
<feature type="domain" description="Transcription regulator PadR N-terminal" evidence="1">
    <location>
        <begin position="6"/>
        <end position="80"/>
    </location>
</feature>
<gene>
    <name evidence="2" type="ORF">SAMN02745134_01542</name>
</gene>
<dbReference type="InterPro" id="IPR036390">
    <property type="entry name" value="WH_DNA-bd_sf"/>
</dbReference>
<dbReference type="STRING" id="1121291.SAMN02745134_01542"/>
<reference evidence="2 3" key="1">
    <citation type="submission" date="2017-04" db="EMBL/GenBank/DDBJ databases">
        <authorList>
            <person name="Afonso C.L."/>
            <person name="Miller P.J."/>
            <person name="Scott M.A."/>
            <person name="Spackman E."/>
            <person name="Goraichik I."/>
            <person name="Dimitrov K.M."/>
            <person name="Suarez D.L."/>
            <person name="Swayne D.E."/>
        </authorList>
    </citation>
    <scope>NUCLEOTIDE SEQUENCE [LARGE SCALE GENOMIC DNA]</scope>
    <source>
        <strain evidence="2 3">DSM 12555</strain>
    </source>
</reference>
<organism evidence="2 3">
    <name type="scientific">Clostridium acidisoli DSM 12555</name>
    <dbReference type="NCBI Taxonomy" id="1121291"/>
    <lineage>
        <taxon>Bacteria</taxon>
        <taxon>Bacillati</taxon>
        <taxon>Bacillota</taxon>
        <taxon>Clostridia</taxon>
        <taxon>Eubacteriales</taxon>
        <taxon>Clostridiaceae</taxon>
        <taxon>Clostridium</taxon>
    </lineage>
</organism>
<dbReference type="Gene3D" id="1.10.10.10">
    <property type="entry name" value="Winged helix-like DNA-binding domain superfamily/Winged helix DNA-binding domain"/>
    <property type="match status" value="1"/>
</dbReference>
<name>A0A1W1XDI8_9CLOT</name>
<dbReference type="RefSeq" id="WP_084115017.1">
    <property type="nucleotide sequence ID" value="NZ_FWXH01000003.1"/>
</dbReference>